<comment type="caution">
    <text evidence="1">The sequence shown here is derived from an EMBL/GenBank/DDBJ whole genome shotgun (WGS) entry which is preliminary data.</text>
</comment>
<accession>A0A8X6U225</accession>
<sequence length="96" mass="10607">MLNGVRTCSFHFSDEKTTSPLTQRGVNVHSSFLMIRSPFVASAYYSPDARGSIHSSNSRFSSTGFEVEITSLSTAQSLRFEDMHLLSVTPMRVASI</sequence>
<gene>
    <name evidence="1" type="ORF">NPIL_68821</name>
</gene>
<evidence type="ECO:0000313" key="1">
    <source>
        <dbReference type="EMBL" id="GFT72194.1"/>
    </source>
</evidence>
<protein>
    <submittedName>
        <fullName evidence="1">Uncharacterized protein</fullName>
    </submittedName>
</protein>
<reference evidence="1" key="1">
    <citation type="submission" date="2020-08" db="EMBL/GenBank/DDBJ databases">
        <title>Multicomponent nature underlies the extraordinary mechanical properties of spider dragline silk.</title>
        <authorList>
            <person name="Kono N."/>
            <person name="Nakamura H."/>
            <person name="Mori M."/>
            <person name="Yoshida Y."/>
            <person name="Ohtoshi R."/>
            <person name="Malay A.D."/>
            <person name="Moran D.A.P."/>
            <person name="Tomita M."/>
            <person name="Numata K."/>
            <person name="Arakawa K."/>
        </authorList>
    </citation>
    <scope>NUCLEOTIDE SEQUENCE</scope>
</reference>
<dbReference type="EMBL" id="BMAW01116801">
    <property type="protein sequence ID" value="GFT72194.1"/>
    <property type="molecule type" value="Genomic_DNA"/>
</dbReference>
<evidence type="ECO:0000313" key="2">
    <source>
        <dbReference type="Proteomes" id="UP000887013"/>
    </source>
</evidence>
<name>A0A8X6U225_NEPPI</name>
<dbReference type="AlphaFoldDB" id="A0A8X6U225"/>
<proteinExistence type="predicted"/>
<organism evidence="1 2">
    <name type="scientific">Nephila pilipes</name>
    <name type="common">Giant wood spider</name>
    <name type="synonym">Nephila maculata</name>
    <dbReference type="NCBI Taxonomy" id="299642"/>
    <lineage>
        <taxon>Eukaryota</taxon>
        <taxon>Metazoa</taxon>
        <taxon>Ecdysozoa</taxon>
        <taxon>Arthropoda</taxon>
        <taxon>Chelicerata</taxon>
        <taxon>Arachnida</taxon>
        <taxon>Araneae</taxon>
        <taxon>Araneomorphae</taxon>
        <taxon>Entelegynae</taxon>
        <taxon>Araneoidea</taxon>
        <taxon>Nephilidae</taxon>
        <taxon>Nephila</taxon>
    </lineage>
</organism>
<keyword evidence="2" id="KW-1185">Reference proteome</keyword>
<dbReference type="Proteomes" id="UP000887013">
    <property type="component" value="Unassembled WGS sequence"/>
</dbReference>